<gene>
    <name evidence="1" type="ORF">GCM10009846_13420</name>
</gene>
<evidence type="ECO:0008006" key="3">
    <source>
        <dbReference type="Google" id="ProtNLM"/>
    </source>
</evidence>
<evidence type="ECO:0000313" key="2">
    <source>
        <dbReference type="Proteomes" id="UP001501599"/>
    </source>
</evidence>
<sequence>MQLSFLFQPVDDLAAAAAHYAALGWEEAWRQGDHTIALQCPGLDTQLMLDDEPGWGGPGPMYLVDDVQAWLDAHPVAQVATRIADIPGGRVADIQAPGHVYYVFSVED</sequence>
<dbReference type="RefSeq" id="WP_344341925.1">
    <property type="nucleotide sequence ID" value="NZ_BAAAQT010000005.1"/>
</dbReference>
<reference evidence="2" key="1">
    <citation type="journal article" date="2019" name="Int. J. Syst. Evol. Microbiol.">
        <title>The Global Catalogue of Microorganisms (GCM) 10K type strain sequencing project: providing services to taxonomists for standard genome sequencing and annotation.</title>
        <authorList>
            <consortium name="The Broad Institute Genomics Platform"/>
            <consortium name="The Broad Institute Genome Sequencing Center for Infectious Disease"/>
            <person name="Wu L."/>
            <person name="Ma J."/>
        </authorList>
    </citation>
    <scope>NUCLEOTIDE SEQUENCE [LARGE SCALE GENOMIC DNA]</scope>
    <source>
        <strain evidence="2">JCM 16026</strain>
    </source>
</reference>
<name>A0ABP5MEK8_9MICO</name>
<evidence type="ECO:0000313" key="1">
    <source>
        <dbReference type="EMBL" id="GAA2173050.1"/>
    </source>
</evidence>
<dbReference type="EMBL" id="BAAAQT010000005">
    <property type="protein sequence ID" value="GAA2173050.1"/>
    <property type="molecule type" value="Genomic_DNA"/>
</dbReference>
<comment type="caution">
    <text evidence="1">The sequence shown here is derived from an EMBL/GenBank/DDBJ whole genome shotgun (WGS) entry which is preliminary data.</text>
</comment>
<dbReference type="SUPFAM" id="SSF54593">
    <property type="entry name" value="Glyoxalase/Bleomycin resistance protein/Dihydroxybiphenyl dioxygenase"/>
    <property type="match status" value="1"/>
</dbReference>
<dbReference type="Proteomes" id="UP001501599">
    <property type="component" value="Unassembled WGS sequence"/>
</dbReference>
<keyword evidence="2" id="KW-1185">Reference proteome</keyword>
<protein>
    <recommendedName>
        <fullName evidence="3">VOC family protein</fullName>
    </recommendedName>
</protein>
<dbReference type="Gene3D" id="3.10.180.10">
    <property type="entry name" value="2,3-Dihydroxybiphenyl 1,2-Dioxygenase, domain 1"/>
    <property type="match status" value="1"/>
</dbReference>
<proteinExistence type="predicted"/>
<organism evidence="1 2">
    <name type="scientific">Agrococcus versicolor</name>
    <dbReference type="NCBI Taxonomy" id="501482"/>
    <lineage>
        <taxon>Bacteria</taxon>
        <taxon>Bacillati</taxon>
        <taxon>Actinomycetota</taxon>
        <taxon>Actinomycetes</taxon>
        <taxon>Micrococcales</taxon>
        <taxon>Microbacteriaceae</taxon>
        <taxon>Agrococcus</taxon>
    </lineage>
</organism>
<accession>A0ABP5MEK8</accession>
<dbReference type="InterPro" id="IPR029068">
    <property type="entry name" value="Glyas_Bleomycin-R_OHBP_Dase"/>
</dbReference>